<feature type="domain" description="RmlD-like substrate binding" evidence="7">
    <location>
        <begin position="445"/>
        <end position="591"/>
    </location>
</feature>
<reference evidence="8 9" key="1">
    <citation type="submission" date="2022-03" db="EMBL/GenBank/DDBJ databases">
        <title>Complete genome analysis of Roseomonas KG 17.1 : a prolific producer of plant growth promoters.</title>
        <authorList>
            <person name="Saadouli I."/>
            <person name="Najjari A."/>
            <person name="Mosbah A."/>
            <person name="Ouzari H.I."/>
        </authorList>
    </citation>
    <scope>NUCLEOTIDE SEQUENCE [LARGE SCALE GENOMIC DNA]</scope>
    <source>
        <strain evidence="8 9">KG17-1</strain>
    </source>
</reference>
<dbReference type="Proteomes" id="UP001201985">
    <property type="component" value="Unassembled WGS sequence"/>
</dbReference>
<dbReference type="Pfam" id="PF04321">
    <property type="entry name" value="RmlD_sub_bind"/>
    <property type="match status" value="1"/>
</dbReference>
<keyword evidence="6" id="KW-0560">Oxidoreductase</keyword>
<evidence type="ECO:0000256" key="2">
    <source>
        <dbReference type="ARBA" id="ARBA00010944"/>
    </source>
</evidence>
<comment type="similarity">
    <text evidence="2 6">Belongs to the dTDP-4-dehydrorhamnose reductase family.</text>
</comment>
<gene>
    <name evidence="8" type="ORF">MON41_15205</name>
</gene>
<dbReference type="Gene3D" id="3.40.50.720">
    <property type="entry name" value="NAD(P)-binding Rossmann-like Domain"/>
    <property type="match status" value="1"/>
</dbReference>
<organism evidence="8 9">
    <name type="scientific">Teichococcus vastitatis</name>
    <dbReference type="NCBI Taxonomy" id="2307076"/>
    <lineage>
        <taxon>Bacteria</taxon>
        <taxon>Pseudomonadati</taxon>
        <taxon>Pseudomonadota</taxon>
        <taxon>Alphaproteobacteria</taxon>
        <taxon>Acetobacterales</taxon>
        <taxon>Roseomonadaceae</taxon>
        <taxon>Roseomonas</taxon>
    </lineage>
</organism>
<comment type="pathway">
    <text evidence="1 6">Carbohydrate biosynthesis; dTDP-L-rhamnose biosynthesis.</text>
</comment>
<keyword evidence="9" id="KW-1185">Reference proteome</keyword>
<comment type="cofactor">
    <cofactor evidence="6">
        <name>Mg(2+)</name>
        <dbReference type="ChEBI" id="CHEBI:18420"/>
    </cofactor>
    <text evidence="6">Binds 1 Mg(2+) ion per monomer.</text>
</comment>
<dbReference type="EMBL" id="JALBUU010000028">
    <property type="protein sequence ID" value="MCI0755067.1"/>
    <property type="molecule type" value="Genomic_DNA"/>
</dbReference>
<evidence type="ECO:0000259" key="7">
    <source>
        <dbReference type="Pfam" id="PF04321"/>
    </source>
</evidence>
<evidence type="ECO:0000256" key="3">
    <source>
        <dbReference type="ARBA" id="ARBA00012929"/>
    </source>
</evidence>
<accession>A0ABS9W6Z8</accession>
<comment type="function">
    <text evidence="6">Catalyzes the reduction of dTDP-6-deoxy-L-lyxo-4-hexulose to yield dTDP-L-rhamnose.</text>
</comment>
<evidence type="ECO:0000256" key="5">
    <source>
        <dbReference type="ARBA" id="ARBA00048200"/>
    </source>
</evidence>
<comment type="caution">
    <text evidence="8">The sequence shown here is derived from an EMBL/GenBank/DDBJ whole genome shotgun (WGS) entry which is preliminary data.</text>
</comment>
<keyword evidence="6" id="KW-0521">NADP</keyword>
<sequence length="679" mass="76297">MKYVARPLEIWGGIEPTIVRIGDTWRDQVQETGHADRPEDLDRIAALGIRTLRYPVLWESVAPRSLEERDWGWHDARLRQLRDLGVDVIAGLVHHGSGPHYTDLLDPLFPEKLAVYAESVAARYPWLRHFTPVNEPLTTARFSALYGHWYPHRDDYPSCLRAVIHQCRAVVLAMRAIRRVTPEAKLVQTDDLGRTFSTPGLRYQADFENERRWLSFDLLCGRVDRHHPLHGFLLGNGVTDADLAFFQENACPPDILGMNHYLTSERYLDERLDLYPSAHHGGNHLQRYADVEAVRIEMPPNMLGPAARLREMWERYHLPVAVTEIHHGATRDEQLRWLVESWQGVSALKQEGVDVRGFTVWALLGLVDWRSLLLRHDNFYEPGAFDVRSDPPQPTVLADAVRTLARGEAFQHPVLDTPGWWRRPGRHYVPPAQATTSPSSHEARMLLITGGTGRLGRALARFCELRGLRAWAPGRDELDIADPAAVRQALAGRDPWAVLNAAGRRPEEVLKDPEGSWRDDVDGAAVLARACADMGIPLVSFSTAHVFDGRLGRPYTEQDPPAPVQPFGRNKAEAENRILAVHPEPLIIRMGYPVEPEAAMAPPCLSPAALSHVHDLAQVVLDLLIDGRNGIWHLTHPEDESEEITTAVKLSSRQGRVMPPAGPWLDRFVAAEAEVGRTA</sequence>
<protein>
    <recommendedName>
        <fullName evidence="4 6">dTDP-4-dehydrorhamnose reductase</fullName>
        <ecNumber evidence="3 6">1.1.1.133</ecNumber>
    </recommendedName>
</protein>
<name>A0ABS9W6Z8_9PROT</name>
<evidence type="ECO:0000256" key="4">
    <source>
        <dbReference type="ARBA" id="ARBA00017099"/>
    </source>
</evidence>
<dbReference type="InterPro" id="IPR005913">
    <property type="entry name" value="dTDP_dehydrorham_reduct"/>
</dbReference>
<proteinExistence type="inferred from homology"/>
<evidence type="ECO:0000313" key="9">
    <source>
        <dbReference type="Proteomes" id="UP001201985"/>
    </source>
</evidence>
<dbReference type="SUPFAM" id="SSF51735">
    <property type="entry name" value="NAD(P)-binding Rossmann-fold domains"/>
    <property type="match status" value="1"/>
</dbReference>
<comment type="catalytic activity">
    <reaction evidence="5 6">
        <text>dTDP-beta-L-rhamnose + NADP(+) = dTDP-4-dehydro-beta-L-rhamnose + NADPH + H(+)</text>
        <dbReference type="Rhea" id="RHEA:21796"/>
        <dbReference type="ChEBI" id="CHEBI:15378"/>
        <dbReference type="ChEBI" id="CHEBI:57510"/>
        <dbReference type="ChEBI" id="CHEBI:57783"/>
        <dbReference type="ChEBI" id="CHEBI:58349"/>
        <dbReference type="ChEBI" id="CHEBI:62830"/>
        <dbReference type="EC" id="1.1.1.133"/>
    </reaction>
</comment>
<dbReference type="Gene3D" id="3.20.20.80">
    <property type="entry name" value="Glycosidases"/>
    <property type="match status" value="1"/>
</dbReference>
<dbReference type="PANTHER" id="PTHR10491">
    <property type="entry name" value="DTDP-4-DEHYDRORHAMNOSE REDUCTASE"/>
    <property type="match status" value="1"/>
</dbReference>
<dbReference type="InterPro" id="IPR029903">
    <property type="entry name" value="RmlD-like-bd"/>
</dbReference>
<dbReference type="SUPFAM" id="SSF51445">
    <property type="entry name" value="(Trans)glycosidases"/>
    <property type="match status" value="1"/>
</dbReference>
<dbReference type="InterPro" id="IPR036291">
    <property type="entry name" value="NAD(P)-bd_dom_sf"/>
</dbReference>
<evidence type="ECO:0000313" key="8">
    <source>
        <dbReference type="EMBL" id="MCI0755067.1"/>
    </source>
</evidence>
<dbReference type="InterPro" id="IPR017853">
    <property type="entry name" value="GH"/>
</dbReference>
<evidence type="ECO:0000256" key="1">
    <source>
        <dbReference type="ARBA" id="ARBA00004781"/>
    </source>
</evidence>
<dbReference type="RefSeq" id="WP_120009402.1">
    <property type="nucleotide sequence ID" value="NZ_JALBUU010000028.1"/>
</dbReference>
<dbReference type="EC" id="1.1.1.133" evidence="3 6"/>
<evidence type="ECO:0000256" key="6">
    <source>
        <dbReference type="RuleBase" id="RU364082"/>
    </source>
</evidence>
<dbReference type="PANTHER" id="PTHR10491:SF4">
    <property type="entry name" value="METHIONINE ADENOSYLTRANSFERASE 2 SUBUNIT BETA"/>
    <property type="match status" value="1"/>
</dbReference>